<dbReference type="Proteomes" id="UP001516023">
    <property type="component" value="Unassembled WGS sequence"/>
</dbReference>
<feature type="compositionally biased region" description="Polar residues" evidence="1">
    <location>
        <begin position="1"/>
        <end position="11"/>
    </location>
</feature>
<gene>
    <name evidence="2" type="ORF">HJC23_013228</name>
</gene>
<dbReference type="EMBL" id="JABMIG020000291">
    <property type="protein sequence ID" value="KAL3782261.1"/>
    <property type="molecule type" value="Genomic_DNA"/>
</dbReference>
<evidence type="ECO:0008006" key="4">
    <source>
        <dbReference type="Google" id="ProtNLM"/>
    </source>
</evidence>
<protein>
    <recommendedName>
        <fullName evidence="4">MBD domain-containing protein</fullName>
    </recommendedName>
</protein>
<feature type="region of interest" description="Disordered" evidence="1">
    <location>
        <begin position="638"/>
        <end position="660"/>
    </location>
</feature>
<accession>A0ABD3P351</accession>
<feature type="compositionally biased region" description="Polar residues" evidence="1">
    <location>
        <begin position="545"/>
        <end position="557"/>
    </location>
</feature>
<sequence>MTTAISPETSQALSASAARRNPPAALQQYTSYRSAPDRFPAYDRLQFVRLPNEMLPASLCHADDDHDQNHGSTTRLTHWPAILYITLHECIRDLPRDTDAILKARLVVDHATHGPRRVARLIGWRGVAPSNGGEMFYFPDASVDLIRLESAEGCADTTEGEVLTFCEHQLDLEEVCRSLMNRLDGVDKGSVVGGGGAEAERDRIEVLQYARKWKRALSMALNILAVDVGQAAMPLTEERDADASSFMENSRVVVQGTAKQHGLSNRVKVIKEETGKRKAFVDISNRPHSKIKSKKNVDQLTTADVSIRIAPYTPWKSVWKTLRSSGWTWRGGSGLMMDYFYVRPGKRIKGGKLGVDYFTSEEDVKAFCKREYGWMRQEEEGEGQRRANVSRAAAVARHDHESSCITDNDSVNDDDDVPPLVSPLRPHSSWRSAWAKMLQSGWTWKKGTGLMMDYYYIKPGKRIKGGKLGVDYFIDRKSLEEYMKRWYGWLGEMDDKDTESMESDDDESHEENKPKIVKTEFEKVLSKSSKSNSSSVPRKDEAKASVNSNTAEEPLEQGSSFVSDFKDLWLQLKEDGWTVIKAGKYNRLHDWYWVRPGCDPGDVRAKLGEHYFLSEDDVMDFVKNAKEATNPIVKIEKESKPRQNCKTSSFDKSDEPSGSNSTFVSDFKDLWSHLKEEGWTVIKAGKYNRLHDWYWVRPGCDPADVTAKLGEHYFLSEDDVMDFVKNAKETCPNVKTQKEAKPQARDKTCSFVKSDGPGSDSSFVSDFRDLWSHLKEEGWTVIKAGKYNRLHDWYWVRPGCDPADVTAKLGEHYFQSEEDVMDFVKNVKESCSNVKRQKEAKPQARDKTCSFDKSDEPCGSDSSFVSDFRDLWSQLKEEGWTVMKAGKYNRLHDWYWVRPGCDPGDVTAMLGEHYFQSAEDVMKFVKAAKETKHKEAQPQASRETSSNNKEEKPSEPSSFMSDWSELWPQLKQEGWTVIKAGKYNCLHDWYWVRPGCDPGRPSSILGQDYFLSKEDVMDVVKQSNGVIGISGAHFEREDEQSLQSLDRPEKEETVFKPQALVRSQYSNPLTPVDCKTKPQDPSIPLPFSPDSSASADCKDTYNWTNLWPTLQKAGWKVIRAGKFNKLHDWYYVRPNRDPADENCKLGSHYFTTPDEVVQFVKMVDEENDSMGGKLGRKSIDVMLAAFEKEAEE</sequence>
<feature type="region of interest" description="Disordered" evidence="1">
    <location>
        <begin position="1"/>
        <end position="25"/>
    </location>
</feature>
<dbReference type="AlphaFoldDB" id="A0ABD3P351"/>
<dbReference type="PANTHER" id="PTHR37069">
    <property type="entry name" value="DDE_TNP_1_7 DOMAIN-CONTAINING PROTEIN"/>
    <property type="match status" value="1"/>
</dbReference>
<organism evidence="2 3">
    <name type="scientific">Cyclotella cryptica</name>
    <dbReference type="NCBI Taxonomy" id="29204"/>
    <lineage>
        <taxon>Eukaryota</taxon>
        <taxon>Sar</taxon>
        <taxon>Stramenopiles</taxon>
        <taxon>Ochrophyta</taxon>
        <taxon>Bacillariophyta</taxon>
        <taxon>Coscinodiscophyceae</taxon>
        <taxon>Thalassiosirophycidae</taxon>
        <taxon>Stephanodiscales</taxon>
        <taxon>Stephanodiscaceae</taxon>
        <taxon>Cyclotella</taxon>
    </lineage>
</organism>
<proteinExistence type="predicted"/>
<feature type="region of interest" description="Disordered" evidence="1">
    <location>
        <begin position="523"/>
        <end position="557"/>
    </location>
</feature>
<evidence type="ECO:0000313" key="3">
    <source>
        <dbReference type="Proteomes" id="UP001516023"/>
    </source>
</evidence>
<feature type="compositionally biased region" description="Low complexity" evidence="1">
    <location>
        <begin position="526"/>
        <end position="535"/>
    </location>
</feature>
<comment type="caution">
    <text evidence="2">The sequence shown here is derived from an EMBL/GenBank/DDBJ whole genome shotgun (WGS) entry which is preliminary data.</text>
</comment>
<evidence type="ECO:0000256" key="1">
    <source>
        <dbReference type="SAM" id="MobiDB-lite"/>
    </source>
</evidence>
<reference evidence="2 3" key="1">
    <citation type="journal article" date="2020" name="G3 (Bethesda)">
        <title>Improved Reference Genome for Cyclotella cryptica CCMP332, a Model for Cell Wall Morphogenesis, Salinity Adaptation, and Lipid Production in Diatoms (Bacillariophyta).</title>
        <authorList>
            <person name="Roberts W.R."/>
            <person name="Downey K.M."/>
            <person name="Ruck E.C."/>
            <person name="Traller J.C."/>
            <person name="Alverson A.J."/>
        </authorList>
    </citation>
    <scope>NUCLEOTIDE SEQUENCE [LARGE SCALE GENOMIC DNA]</scope>
    <source>
        <strain evidence="2 3">CCMP332</strain>
    </source>
</reference>
<feature type="region of interest" description="Disordered" evidence="1">
    <location>
        <begin position="929"/>
        <end position="960"/>
    </location>
</feature>
<dbReference type="PANTHER" id="PTHR37069:SF2">
    <property type="entry name" value="PIGGYBAC TRANSPOSABLE ELEMENT-DERIVED PROTEIN DOMAIN-CONTAINING PROTEIN"/>
    <property type="match status" value="1"/>
</dbReference>
<feature type="compositionally biased region" description="Low complexity" evidence="1">
    <location>
        <begin position="12"/>
        <end position="25"/>
    </location>
</feature>
<feature type="compositionally biased region" description="Polar residues" evidence="1">
    <location>
        <begin position="938"/>
        <end position="947"/>
    </location>
</feature>
<evidence type="ECO:0000313" key="2">
    <source>
        <dbReference type="EMBL" id="KAL3782261.1"/>
    </source>
</evidence>
<keyword evidence="3" id="KW-1185">Reference proteome</keyword>
<name>A0ABD3P351_9STRA</name>